<dbReference type="PANTHER" id="PTHR44688">
    <property type="entry name" value="DNA-BINDING TRANSCRIPTIONAL ACTIVATOR DEVR_DOSR"/>
    <property type="match status" value="1"/>
</dbReference>
<keyword evidence="2" id="KW-0238">DNA-binding</keyword>
<organism evidence="5 6">
    <name type="scientific">Nocardioides panacihumi</name>
    <dbReference type="NCBI Taxonomy" id="400774"/>
    <lineage>
        <taxon>Bacteria</taxon>
        <taxon>Bacillati</taxon>
        <taxon>Actinomycetota</taxon>
        <taxon>Actinomycetes</taxon>
        <taxon>Propionibacteriales</taxon>
        <taxon>Nocardioidaceae</taxon>
        <taxon>Nocardioides</taxon>
    </lineage>
</organism>
<feature type="domain" description="HTH luxR-type" evidence="4">
    <location>
        <begin position="179"/>
        <end position="244"/>
    </location>
</feature>
<sequence>MAATERRTSEWVDLIGDLLARPVAAFPHALLTARLHDTFGSQVGWSWFDSPDRCGFELHTPIPGFPTPEVRKVINAAVPHHPVLRWFNVTGDHAPMSIGRVPAAMVDQVARDTRQEFFVPLGVEHQVVILYEMSGATVRAFILSRGRQDFTDSDLKTATMVQPLLVLLDRQISAYRAWAPNASTDLTGRELAVLRLLAEGRTAAGIAARLAISERTVHRHLEHVYRKLGARDRVTAVLAARDADLLPPTALEPAPTNPR</sequence>
<dbReference type="PROSITE" id="PS50043">
    <property type="entry name" value="HTH_LUXR_2"/>
    <property type="match status" value="1"/>
</dbReference>
<protein>
    <recommendedName>
        <fullName evidence="4">HTH luxR-type domain-containing protein</fullName>
    </recommendedName>
</protein>
<evidence type="ECO:0000313" key="5">
    <source>
        <dbReference type="EMBL" id="GAA1964599.1"/>
    </source>
</evidence>
<dbReference type="PROSITE" id="PS00622">
    <property type="entry name" value="HTH_LUXR_1"/>
    <property type="match status" value="1"/>
</dbReference>
<dbReference type="InterPro" id="IPR036388">
    <property type="entry name" value="WH-like_DNA-bd_sf"/>
</dbReference>
<evidence type="ECO:0000313" key="6">
    <source>
        <dbReference type="Proteomes" id="UP001500571"/>
    </source>
</evidence>
<dbReference type="PRINTS" id="PR00038">
    <property type="entry name" value="HTHLUXR"/>
</dbReference>
<dbReference type="InterPro" id="IPR016032">
    <property type="entry name" value="Sig_transdc_resp-reg_C-effctor"/>
</dbReference>
<dbReference type="Pfam" id="PF00196">
    <property type="entry name" value="GerE"/>
    <property type="match status" value="1"/>
</dbReference>
<dbReference type="EMBL" id="BAAAPB010000002">
    <property type="protein sequence ID" value="GAA1964599.1"/>
    <property type="molecule type" value="Genomic_DNA"/>
</dbReference>
<evidence type="ECO:0000256" key="2">
    <source>
        <dbReference type="ARBA" id="ARBA00023125"/>
    </source>
</evidence>
<reference evidence="5 6" key="1">
    <citation type="journal article" date="2019" name="Int. J. Syst. Evol. Microbiol.">
        <title>The Global Catalogue of Microorganisms (GCM) 10K type strain sequencing project: providing services to taxonomists for standard genome sequencing and annotation.</title>
        <authorList>
            <consortium name="The Broad Institute Genomics Platform"/>
            <consortium name="The Broad Institute Genome Sequencing Center for Infectious Disease"/>
            <person name="Wu L."/>
            <person name="Ma J."/>
        </authorList>
    </citation>
    <scope>NUCLEOTIDE SEQUENCE [LARGE SCALE GENOMIC DNA]</scope>
    <source>
        <strain evidence="5 6">JCM 15309</strain>
    </source>
</reference>
<dbReference type="Gene3D" id="1.10.10.10">
    <property type="entry name" value="Winged helix-like DNA-binding domain superfamily/Winged helix DNA-binding domain"/>
    <property type="match status" value="1"/>
</dbReference>
<dbReference type="PANTHER" id="PTHR44688:SF16">
    <property type="entry name" value="DNA-BINDING TRANSCRIPTIONAL ACTIVATOR DEVR_DOSR"/>
    <property type="match status" value="1"/>
</dbReference>
<evidence type="ECO:0000259" key="4">
    <source>
        <dbReference type="PROSITE" id="PS50043"/>
    </source>
</evidence>
<dbReference type="InterPro" id="IPR000792">
    <property type="entry name" value="Tscrpt_reg_LuxR_C"/>
</dbReference>
<gene>
    <name evidence="5" type="ORF">GCM10009798_26010</name>
</gene>
<comment type="caution">
    <text evidence="5">The sequence shown here is derived from an EMBL/GenBank/DDBJ whole genome shotgun (WGS) entry which is preliminary data.</text>
</comment>
<dbReference type="SMART" id="SM00421">
    <property type="entry name" value="HTH_LUXR"/>
    <property type="match status" value="1"/>
</dbReference>
<name>A0ABN2R7B4_9ACTN</name>
<evidence type="ECO:0000256" key="3">
    <source>
        <dbReference type="ARBA" id="ARBA00023163"/>
    </source>
</evidence>
<evidence type="ECO:0000256" key="1">
    <source>
        <dbReference type="ARBA" id="ARBA00023015"/>
    </source>
</evidence>
<dbReference type="RefSeq" id="WP_344045296.1">
    <property type="nucleotide sequence ID" value="NZ_BAAAPB010000002.1"/>
</dbReference>
<dbReference type="SUPFAM" id="SSF46894">
    <property type="entry name" value="C-terminal effector domain of the bipartite response regulators"/>
    <property type="match status" value="1"/>
</dbReference>
<proteinExistence type="predicted"/>
<dbReference type="Proteomes" id="UP001500571">
    <property type="component" value="Unassembled WGS sequence"/>
</dbReference>
<keyword evidence="6" id="KW-1185">Reference proteome</keyword>
<keyword evidence="3" id="KW-0804">Transcription</keyword>
<accession>A0ABN2R7B4</accession>
<keyword evidence="1" id="KW-0805">Transcription regulation</keyword>
<dbReference type="CDD" id="cd06170">
    <property type="entry name" value="LuxR_C_like"/>
    <property type="match status" value="1"/>
</dbReference>